<gene>
    <name evidence="3" type="ORF">CEUSTIGMA_g9367.t1</name>
</gene>
<evidence type="ECO:0000256" key="1">
    <source>
        <dbReference type="SAM" id="MobiDB-lite"/>
    </source>
</evidence>
<dbReference type="PANTHER" id="PTHR22891">
    <property type="entry name" value="EUKARYOTIC TRANSLATION INITIATION FACTOR 2C"/>
    <property type="match status" value="1"/>
</dbReference>
<dbReference type="PROSITE" id="PS50821">
    <property type="entry name" value="PAZ"/>
    <property type="match status" value="1"/>
</dbReference>
<feature type="compositionally biased region" description="Basic and acidic residues" evidence="1">
    <location>
        <begin position="20"/>
        <end position="76"/>
    </location>
</feature>
<evidence type="ECO:0000313" key="3">
    <source>
        <dbReference type="EMBL" id="GAX81939.1"/>
    </source>
</evidence>
<dbReference type="SUPFAM" id="SSF101690">
    <property type="entry name" value="PAZ domain"/>
    <property type="match status" value="1"/>
</dbReference>
<feature type="compositionally biased region" description="Basic and acidic residues" evidence="1">
    <location>
        <begin position="118"/>
        <end position="135"/>
    </location>
</feature>
<dbReference type="Proteomes" id="UP000232323">
    <property type="component" value="Unassembled WGS sequence"/>
</dbReference>
<dbReference type="GO" id="GO:0003723">
    <property type="term" value="F:RNA binding"/>
    <property type="evidence" value="ECO:0007669"/>
    <property type="project" value="InterPro"/>
</dbReference>
<feature type="region of interest" description="Disordered" evidence="1">
    <location>
        <begin position="1"/>
        <end position="276"/>
    </location>
</feature>
<sequence length="764" mass="85255">MSYERREEQDMNSGGRRGWRRESDRGDISQEQPRRSESSSERPSIRGEIEHHEGRSRQEHDHRPGFEPGSYREGRGSRTAADPPLSFSRPAAYPSSAQQLDGSGPHAIQSLLPPGFHEPIHSTSEPRQHLTDTKGSRFNLPDDSQRRAPPTQYQQEVGGSSSALSHAEAQQGSRSSTSRPHHTYEQGVGRDWNEERGPYDKRRSTGGSGRETGQPRVHRGAGGGHHTSNSASSSALPTTQRGAGGETGSQGARYQGYHSRSQPSSSTAASPLPFVSQETRMQLRLKSEKEDYSKHKKHAEIAPLSHGDPIYVLANHFKMNLNPKVARMLQRYHVEVVTVKEHVTAAAEAPGTGRNDLKALKHSLKRKVVSLWMSTFHPEVREGQWSFDGDKILWTTNQSPLHLETRTDSSTSGLVRPQLSEAGSSQEGLYSPLIHESNIVVLGKSRYQVKMTREGSLDLFNALSAINDATEASKRAELMQVLDIVLRHSLACLPGAIMKGTAVYLPPPPGQPALRDMDRNKFKIGLGALAWRGFRACMNLTASEALTLTMDTSMTAVIEEQNLCTYVAALLGFEDGRGSPEQISEDAIRMRKNVERDVKGLEVEMRPRDGLTRLRRIKLCSLSELTARTYKFAWKQDQGRETSIEEYYFQRYGIQLRYPKLPVVQCRPKSSDYVPMELLTVLFQPMVKRPSPVQNSKLISASAFKPEEKIPFIIDSLRNKSKLLQSETFKEFGLSVDAPDTGRDSLLRKIVKRLLGDISIKPVL</sequence>
<dbReference type="Pfam" id="PF16486">
    <property type="entry name" value="ArgoN"/>
    <property type="match status" value="1"/>
</dbReference>
<name>A0A250XGA6_9CHLO</name>
<dbReference type="OrthoDB" id="9981668at2759"/>
<organism evidence="3 4">
    <name type="scientific">Chlamydomonas eustigma</name>
    <dbReference type="NCBI Taxonomy" id="1157962"/>
    <lineage>
        <taxon>Eukaryota</taxon>
        <taxon>Viridiplantae</taxon>
        <taxon>Chlorophyta</taxon>
        <taxon>core chlorophytes</taxon>
        <taxon>Chlorophyceae</taxon>
        <taxon>CS clade</taxon>
        <taxon>Chlamydomonadales</taxon>
        <taxon>Chlamydomonadaceae</taxon>
        <taxon>Chlamydomonas</taxon>
    </lineage>
</organism>
<feature type="compositionally biased region" description="Polar residues" evidence="1">
    <location>
        <begin position="226"/>
        <end position="241"/>
    </location>
</feature>
<keyword evidence="4" id="KW-1185">Reference proteome</keyword>
<evidence type="ECO:0000259" key="2">
    <source>
        <dbReference type="PROSITE" id="PS50821"/>
    </source>
</evidence>
<protein>
    <recommendedName>
        <fullName evidence="2">PAZ domain-containing protein</fullName>
    </recommendedName>
</protein>
<dbReference type="InterPro" id="IPR003100">
    <property type="entry name" value="PAZ_dom"/>
</dbReference>
<reference evidence="3 4" key="1">
    <citation type="submission" date="2017-08" db="EMBL/GenBank/DDBJ databases">
        <title>Acidophilic green algal genome provides insights into adaptation to an acidic environment.</title>
        <authorList>
            <person name="Hirooka S."/>
            <person name="Hirose Y."/>
            <person name="Kanesaki Y."/>
            <person name="Higuchi S."/>
            <person name="Fujiwara T."/>
            <person name="Onuma R."/>
            <person name="Era A."/>
            <person name="Ohbayashi R."/>
            <person name="Uzuka A."/>
            <person name="Nozaki H."/>
            <person name="Yoshikawa H."/>
            <person name="Miyagishima S.Y."/>
        </authorList>
    </citation>
    <scope>NUCLEOTIDE SEQUENCE [LARGE SCALE GENOMIC DNA]</scope>
    <source>
        <strain evidence="3 4">NIES-2499</strain>
    </source>
</reference>
<dbReference type="InterPro" id="IPR036085">
    <property type="entry name" value="PAZ_dom_sf"/>
</dbReference>
<feature type="compositionally biased region" description="Polar residues" evidence="1">
    <location>
        <begin position="151"/>
        <end position="178"/>
    </location>
</feature>
<dbReference type="InterPro" id="IPR032474">
    <property type="entry name" value="Argonaute_N"/>
</dbReference>
<accession>A0A250XGA6</accession>
<comment type="caution">
    <text evidence="3">The sequence shown here is derived from an EMBL/GenBank/DDBJ whole genome shotgun (WGS) entry which is preliminary data.</text>
</comment>
<dbReference type="Pfam" id="PF02170">
    <property type="entry name" value="PAZ"/>
    <property type="match status" value="1"/>
</dbReference>
<dbReference type="AlphaFoldDB" id="A0A250XGA6"/>
<feature type="domain" description="PAZ" evidence="2">
    <location>
        <begin position="582"/>
        <end position="683"/>
    </location>
</feature>
<evidence type="ECO:0000313" key="4">
    <source>
        <dbReference type="Proteomes" id="UP000232323"/>
    </source>
</evidence>
<proteinExistence type="predicted"/>
<dbReference type="STRING" id="1157962.A0A250XGA6"/>
<dbReference type="CDD" id="cd02846">
    <property type="entry name" value="PAZ_argonaute_like"/>
    <property type="match status" value="1"/>
</dbReference>
<dbReference type="EMBL" id="BEGY01000073">
    <property type="protein sequence ID" value="GAX81939.1"/>
    <property type="molecule type" value="Genomic_DNA"/>
</dbReference>
<dbReference type="Gene3D" id="2.170.260.10">
    <property type="entry name" value="paz domain"/>
    <property type="match status" value="1"/>
</dbReference>
<feature type="compositionally biased region" description="Low complexity" evidence="1">
    <location>
        <begin position="259"/>
        <end position="271"/>
    </location>
</feature>
<feature type="compositionally biased region" description="Basic and acidic residues" evidence="1">
    <location>
        <begin position="191"/>
        <end position="203"/>
    </location>
</feature>